<reference evidence="1 2" key="1">
    <citation type="submission" date="2022-08" db="EMBL/GenBank/DDBJ databases">
        <authorList>
            <person name="Zeman M."/>
            <person name="Kubasova T."/>
        </authorList>
    </citation>
    <scope>NUCLEOTIDE SEQUENCE [LARGE SCALE GENOMIC DNA]</scope>
    <source>
        <strain evidence="1 2">ET62</strain>
    </source>
</reference>
<dbReference type="EMBL" id="JANRHJ010000010">
    <property type="protein sequence ID" value="MCR8874320.1"/>
    <property type="molecule type" value="Genomic_DNA"/>
</dbReference>
<evidence type="ECO:0000313" key="2">
    <source>
        <dbReference type="Proteomes" id="UP001204579"/>
    </source>
</evidence>
<dbReference type="Proteomes" id="UP001204579">
    <property type="component" value="Unassembled WGS sequence"/>
</dbReference>
<name>A0AAW5N9Y6_9BACT</name>
<dbReference type="AlphaFoldDB" id="A0AAW5N9Y6"/>
<evidence type="ECO:0000313" key="1">
    <source>
        <dbReference type="EMBL" id="MCR8874320.1"/>
    </source>
</evidence>
<proteinExistence type="predicted"/>
<protein>
    <submittedName>
        <fullName evidence="1">Uncharacterized protein</fullName>
    </submittedName>
</protein>
<accession>A0AAW5N9Y6</accession>
<dbReference type="RefSeq" id="WP_258335903.1">
    <property type="nucleotide sequence ID" value="NZ_JANRHJ010000010.1"/>
</dbReference>
<gene>
    <name evidence="1" type="ORF">NW209_09890</name>
</gene>
<comment type="caution">
    <text evidence="1">The sequence shown here is derived from an EMBL/GenBank/DDBJ whole genome shotgun (WGS) entry which is preliminary data.</text>
</comment>
<organism evidence="1 2">
    <name type="scientific">Phocaeicola barnesiae</name>
    <dbReference type="NCBI Taxonomy" id="376804"/>
    <lineage>
        <taxon>Bacteria</taxon>
        <taxon>Pseudomonadati</taxon>
        <taxon>Bacteroidota</taxon>
        <taxon>Bacteroidia</taxon>
        <taxon>Bacteroidales</taxon>
        <taxon>Bacteroidaceae</taxon>
        <taxon>Phocaeicola</taxon>
    </lineage>
</organism>
<keyword evidence="2" id="KW-1185">Reference proteome</keyword>
<sequence length="115" mass="13281">MTKEDIEKAAGDYSGSILGFTDNKSVMEKHKAFADGAQWRINSVWHDVEELPKQGSLIAVFDGNDMHLWRAEDIENVIDGRIRVISITVKECFIMQHIIKWAYVKDLMPNMEERK</sequence>